<protein>
    <submittedName>
        <fullName evidence="1">Sulfur reduction protein DsrE</fullName>
    </submittedName>
</protein>
<dbReference type="PANTHER" id="PTHR34874:SF1">
    <property type="entry name" value="PROTEIN YCHN"/>
    <property type="match status" value="1"/>
</dbReference>
<dbReference type="SUPFAM" id="SSF75169">
    <property type="entry name" value="DsrEFH-like"/>
    <property type="match status" value="1"/>
</dbReference>
<dbReference type="RefSeq" id="WP_149267385.1">
    <property type="nucleotide sequence ID" value="NZ_VFJB01000009.1"/>
</dbReference>
<dbReference type="InterPro" id="IPR027396">
    <property type="entry name" value="DsrEFH-like"/>
</dbReference>
<organism evidence="1 2">
    <name type="scientific">Deferribacter autotrophicus</name>
    <dbReference type="NCBI Taxonomy" id="500465"/>
    <lineage>
        <taxon>Bacteria</taxon>
        <taxon>Pseudomonadati</taxon>
        <taxon>Deferribacterota</taxon>
        <taxon>Deferribacteres</taxon>
        <taxon>Deferribacterales</taxon>
        <taxon>Deferribacteraceae</taxon>
        <taxon>Deferribacter</taxon>
    </lineage>
</organism>
<reference evidence="1 2" key="1">
    <citation type="submission" date="2019-06" db="EMBL/GenBank/DDBJ databases">
        <title>Genomic insights into carbon and energy metabolism of Deferribacter autotrophicus revealed new metabolic traits in the phylum Deferribacteres.</title>
        <authorList>
            <person name="Slobodkin A.I."/>
            <person name="Slobodkina G.B."/>
            <person name="Allioux M."/>
            <person name="Alain K."/>
            <person name="Jebbar M."/>
            <person name="Shadrin V."/>
            <person name="Kublanov I.V."/>
            <person name="Toshchakov S.V."/>
            <person name="Bonch-Osmolovskaya E.A."/>
        </authorList>
    </citation>
    <scope>NUCLEOTIDE SEQUENCE [LARGE SCALE GENOMIC DNA]</scope>
    <source>
        <strain evidence="1 2">SL50</strain>
    </source>
</reference>
<dbReference type="EMBL" id="VFJB01000009">
    <property type="protein sequence ID" value="KAA0257244.1"/>
    <property type="molecule type" value="Genomic_DNA"/>
</dbReference>
<evidence type="ECO:0000313" key="1">
    <source>
        <dbReference type="EMBL" id="KAA0257244.1"/>
    </source>
</evidence>
<sequence>MAVKILIILNNQPYDGRDNTWNALRLAKKLHEKGEEVRIFLMNDAVDLARDITKKPDFYDQDLVQMLKELYHSGVELKVCGTCQARCGVNKNAPYFDEMIKATMNDLAEWVITSDKVLTFG</sequence>
<dbReference type="InterPro" id="IPR003787">
    <property type="entry name" value="Sulphur_relay_DsrE/F-like"/>
</dbReference>
<dbReference type="PANTHER" id="PTHR34874">
    <property type="entry name" value="PROTEIN YCHN"/>
    <property type="match status" value="1"/>
</dbReference>
<dbReference type="AlphaFoldDB" id="A0A5A8F415"/>
<dbReference type="GO" id="GO:0005829">
    <property type="term" value="C:cytosol"/>
    <property type="evidence" value="ECO:0007669"/>
    <property type="project" value="TreeGrafter"/>
</dbReference>
<dbReference type="Gene3D" id="3.40.1260.10">
    <property type="entry name" value="DsrEFH-like"/>
    <property type="match status" value="1"/>
</dbReference>
<name>A0A5A8F415_9BACT</name>
<proteinExistence type="predicted"/>
<dbReference type="Proteomes" id="UP000322876">
    <property type="component" value="Unassembled WGS sequence"/>
</dbReference>
<dbReference type="OrthoDB" id="9807918at2"/>
<evidence type="ECO:0000313" key="2">
    <source>
        <dbReference type="Proteomes" id="UP000322876"/>
    </source>
</evidence>
<accession>A0A5A8F415</accession>
<dbReference type="Pfam" id="PF02635">
    <property type="entry name" value="DsrE"/>
    <property type="match status" value="1"/>
</dbReference>
<comment type="caution">
    <text evidence="1">The sequence shown here is derived from an EMBL/GenBank/DDBJ whole genome shotgun (WGS) entry which is preliminary data.</text>
</comment>
<keyword evidence="2" id="KW-1185">Reference proteome</keyword>
<gene>
    <name evidence="1" type="ORF">FHQ18_10630</name>
</gene>